<protein>
    <recommendedName>
        <fullName evidence="3">XRE family transcriptional regulator</fullName>
    </recommendedName>
</protein>
<evidence type="ECO:0008006" key="3">
    <source>
        <dbReference type="Google" id="ProtNLM"/>
    </source>
</evidence>
<organism evidence="1 2">
    <name type="scientific">Novosphingobium aquiterrae</name>
    <dbReference type="NCBI Taxonomy" id="624388"/>
    <lineage>
        <taxon>Bacteria</taxon>
        <taxon>Pseudomonadati</taxon>
        <taxon>Pseudomonadota</taxon>
        <taxon>Alphaproteobacteria</taxon>
        <taxon>Sphingomonadales</taxon>
        <taxon>Sphingomonadaceae</taxon>
        <taxon>Novosphingobium</taxon>
    </lineage>
</organism>
<accession>A0ABV6PLV1</accession>
<reference evidence="1 2" key="1">
    <citation type="submission" date="2024-09" db="EMBL/GenBank/DDBJ databases">
        <authorList>
            <person name="Sun Q."/>
            <person name="Mori K."/>
        </authorList>
    </citation>
    <scope>NUCLEOTIDE SEQUENCE [LARGE SCALE GENOMIC DNA]</scope>
    <source>
        <strain evidence="1 2">NCAIM B.02537</strain>
    </source>
</reference>
<comment type="caution">
    <text evidence="1">The sequence shown here is derived from an EMBL/GenBank/DDBJ whole genome shotgun (WGS) entry which is preliminary data.</text>
</comment>
<name>A0ABV6PLV1_9SPHN</name>
<gene>
    <name evidence="1" type="ORF">ACFFF7_15450</name>
</gene>
<evidence type="ECO:0000313" key="1">
    <source>
        <dbReference type="EMBL" id="MFC0590804.1"/>
    </source>
</evidence>
<evidence type="ECO:0000313" key="2">
    <source>
        <dbReference type="Proteomes" id="UP001589943"/>
    </source>
</evidence>
<sequence>MSHANLDLSARVVRLLDRAVKDSGKPVSEIARLAEMKRDSLRRSVAGERVPTLSEVLRILEACEHAGEETLLLLLLVGEDFALSYRGSAPARFLGELFKRAPAEIIEQLGELASELRPRWANGTAKLLARTLEQHITDLNRRGDAIGDRIAHGSP</sequence>
<keyword evidence="2" id="KW-1185">Reference proteome</keyword>
<dbReference type="Proteomes" id="UP001589943">
    <property type="component" value="Unassembled WGS sequence"/>
</dbReference>
<proteinExistence type="predicted"/>
<dbReference type="RefSeq" id="WP_379482233.1">
    <property type="nucleotide sequence ID" value="NZ_JBHLTL010000011.1"/>
</dbReference>
<dbReference type="EMBL" id="JBHLTL010000011">
    <property type="protein sequence ID" value="MFC0590804.1"/>
    <property type="molecule type" value="Genomic_DNA"/>
</dbReference>